<organism evidence="2 3">
    <name type="scientific">Trifolium subterraneum</name>
    <name type="common">Subterranean clover</name>
    <dbReference type="NCBI Taxonomy" id="3900"/>
    <lineage>
        <taxon>Eukaryota</taxon>
        <taxon>Viridiplantae</taxon>
        <taxon>Streptophyta</taxon>
        <taxon>Embryophyta</taxon>
        <taxon>Tracheophyta</taxon>
        <taxon>Spermatophyta</taxon>
        <taxon>Magnoliopsida</taxon>
        <taxon>eudicotyledons</taxon>
        <taxon>Gunneridae</taxon>
        <taxon>Pentapetalae</taxon>
        <taxon>rosids</taxon>
        <taxon>fabids</taxon>
        <taxon>Fabales</taxon>
        <taxon>Fabaceae</taxon>
        <taxon>Papilionoideae</taxon>
        <taxon>50 kb inversion clade</taxon>
        <taxon>NPAAA clade</taxon>
        <taxon>Hologalegina</taxon>
        <taxon>IRL clade</taxon>
        <taxon>Trifolieae</taxon>
        <taxon>Trifolium</taxon>
    </lineage>
</organism>
<feature type="domain" description="F-box" evidence="1">
    <location>
        <begin position="8"/>
        <end position="57"/>
    </location>
</feature>
<dbReference type="InterPro" id="IPR006527">
    <property type="entry name" value="F-box-assoc_dom_typ1"/>
</dbReference>
<evidence type="ECO:0000313" key="2">
    <source>
        <dbReference type="EMBL" id="GAU28411.1"/>
    </source>
</evidence>
<dbReference type="NCBIfam" id="TIGR01640">
    <property type="entry name" value="F_box_assoc_1"/>
    <property type="match status" value="1"/>
</dbReference>
<dbReference type="InterPro" id="IPR050796">
    <property type="entry name" value="SCF_F-box_component"/>
</dbReference>
<evidence type="ECO:0000259" key="1">
    <source>
        <dbReference type="PROSITE" id="PS50181"/>
    </source>
</evidence>
<dbReference type="InterPro" id="IPR036047">
    <property type="entry name" value="F-box-like_dom_sf"/>
</dbReference>
<keyword evidence="3" id="KW-1185">Reference proteome</keyword>
<dbReference type="Gene3D" id="1.20.1280.50">
    <property type="match status" value="1"/>
</dbReference>
<dbReference type="EMBL" id="DF973371">
    <property type="protein sequence ID" value="GAU28411.1"/>
    <property type="molecule type" value="Genomic_DNA"/>
</dbReference>
<dbReference type="InterPro" id="IPR001810">
    <property type="entry name" value="F-box_dom"/>
</dbReference>
<accession>A0A2Z6M940</accession>
<dbReference type="SUPFAM" id="SSF50965">
    <property type="entry name" value="Galactose oxidase, central domain"/>
    <property type="match status" value="1"/>
</dbReference>
<name>A0A2Z6M940_TRISU</name>
<sequence>MERCVDDEKVGLHIPNDLFFSVLSKLSIKSLKRFECVCKSWSLLFDNPNFMKTYRKSFLTKIHPYYDDTSLLLHITNKAPLFGGHYIDETFELYSVSNERLENKVKLDWPNVMLDRPCPLPGYDSGFDVLGSVSVQGTLCLFCAFRKNIVLWNPSTKEFKLIPPSPFDSGSDSDKIYVLHRGFGYDHIRGHYKVLRHRRFPQTSDYYDFDVELEEDKSSFASLVWEIYSVRSNSWKNLDVDMHHLSIECEQLYIDGLSHWLCRSGTPNKKCLVSFDWSNEVFRTTTPLPPETNYSNGCFWVSSQLVLLNGSIALILAYEGTLAFHISILGELGVKESWTKVFIIEPSPSLGYPIGVGRKGDDYMISQAHKIKLISSLETTRDVAADAKINKIAAERLLLKETHTLPSLLGHCLVLGVLLGW</sequence>
<dbReference type="SUPFAM" id="SSF81383">
    <property type="entry name" value="F-box domain"/>
    <property type="match status" value="1"/>
</dbReference>
<dbReference type="InterPro" id="IPR011043">
    <property type="entry name" value="Gal_Oxase/kelch_b-propeller"/>
</dbReference>
<dbReference type="Pfam" id="PF00646">
    <property type="entry name" value="F-box"/>
    <property type="match status" value="1"/>
</dbReference>
<reference evidence="3" key="1">
    <citation type="journal article" date="2017" name="Front. Plant Sci.">
        <title>Climate Clever Clovers: New Paradigm to Reduce the Environmental Footprint of Ruminants by Breeding Low Methanogenic Forages Utilizing Haplotype Variation.</title>
        <authorList>
            <person name="Kaur P."/>
            <person name="Appels R."/>
            <person name="Bayer P.E."/>
            <person name="Keeble-Gagnere G."/>
            <person name="Wang J."/>
            <person name="Hirakawa H."/>
            <person name="Shirasawa K."/>
            <person name="Vercoe P."/>
            <person name="Stefanova K."/>
            <person name="Durmic Z."/>
            <person name="Nichols P."/>
            <person name="Revell C."/>
            <person name="Isobe S.N."/>
            <person name="Edwards D."/>
            <person name="Erskine W."/>
        </authorList>
    </citation>
    <scope>NUCLEOTIDE SEQUENCE [LARGE SCALE GENOMIC DNA]</scope>
    <source>
        <strain evidence="3">cv. Daliak</strain>
    </source>
</reference>
<dbReference type="InterPro" id="IPR017451">
    <property type="entry name" value="F-box-assoc_interact_dom"/>
</dbReference>
<dbReference type="Pfam" id="PF07734">
    <property type="entry name" value="FBA_1"/>
    <property type="match status" value="1"/>
</dbReference>
<evidence type="ECO:0000313" key="3">
    <source>
        <dbReference type="Proteomes" id="UP000242715"/>
    </source>
</evidence>
<protein>
    <recommendedName>
        <fullName evidence="1">F-box domain-containing protein</fullName>
    </recommendedName>
</protein>
<dbReference type="Proteomes" id="UP000242715">
    <property type="component" value="Unassembled WGS sequence"/>
</dbReference>
<dbReference type="SMART" id="SM00256">
    <property type="entry name" value="FBOX"/>
    <property type="match status" value="1"/>
</dbReference>
<gene>
    <name evidence="2" type="ORF">TSUD_257400</name>
</gene>
<dbReference type="OrthoDB" id="982923at2759"/>
<dbReference type="PROSITE" id="PS50181">
    <property type="entry name" value="FBOX"/>
    <property type="match status" value="1"/>
</dbReference>
<dbReference type="PANTHER" id="PTHR31672:SF13">
    <property type="entry name" value="F-BOX PROTEIN CPR30-LIKE"/>
    <property type="match status" value="1"/>
</dbReference>
<proteinExistence type="predicted"/>
<dbReference type="AlphaFoldDB" id="A0A2Z6M940"/>
<dbReference type="PANTHER" id="PTHR31672">
    <property type="entry name" value="BNACNNG10540D PROTEIN"/>
    <property type="match status" value="1"/>
</dbReference>